<dbReference type="InterPro" id="IPR036388">
    <property type="entry name" value="WH-like_DNA-bd_sf"/>
</dbReference>
<sequence>MNSSPISIVLADDEHLIRGALAALLDLEDDFAVVAEVDNGTDALAAAHQHGPTVCVLDLEMPPTDGVDTAWNILREIDTHIVMVTRHARPGVLRRALAAGVKGFVPKSTPSEKLAEVIRTVAGGARYVDPEIAASALTGTDCPLSERELDVLRATTEHDTLAQTAQELHLAAGTVRNYVSSAIAKLGVSSRQQAAQKAWEEGWI</sequence>
<dbReference type="SUPFAM" id="SSF52172">
    <property type="entry name" value="CheY-like"/>
    <property type="match status" value="1"/>
</dbReference>
<dbReference type="Pfam" id="PF00196">
    <property type="entry name" value="GerE"/>
    <property type="match status" value="1"/>
</dbReference>
<name>A0ABV3V7P3_9MICC</name>
<evidence type="ECO:0000313" key="5">
    <source>
        <dbReference type="EMBL" id="MEX3595800.1"/>
    </source>
</evidence>
<dbReference type="SMART" id="SM00421">
    <property type="entry name" value="HTH_LUXR"/>
    <property type="match status" value="1"/>
</dbReference>
<reference evidence="5 6" key="1">
    <citation type="journal article" date="2024" name="Fungal Genet. Biol.">
        <title>The porcine skin microbiome exhibits broad fungal antagonism.</title>
        <authorList>
            <person name="De La Cruz K.F."/>
            <person name="Townsend E.C."/>
            <person name="Alex Cheong J.Z."/>
            <person name="Salamzade R."/>
            <person name="Liu A."/>
            <person name="Sandstrom S."/>
            <person name="Davila E."/>
            <person name="Huang L."/>
            <person name="Xu K.H."/>
            <person name="Wu S.Y."/>
            <person name="Meudt J.J."/>
            <person name="Shanmuganayagam D."/>
            <person name="Gibson A.L.F."/>
            <person name="Kalan L.R."/>
        </authorList>
    </citation>
    <scope>NUCLEOTIDE SEQUENCE [LARGE SCALE GENOMIC DNA]</scope>
    <source>
        <strain evidence="5 6">LK2625</strain>
    </source>
</reference>
<dbReference type="CDD" id="cd06170">
    <property type="entry name" value="LuxR_C_like"/>
    <property type="match status" value="1"/>
</dbReference>
<dbReference type="PANTHER" id="PTHR43214">
    <property type="entry name" value="TWO-COMPONENT RESPONSE REGULATOR"/>
    <property type="match status" value="1"/>
</dbReference>
<feature type="domain" description="HTH luxR-type" evidence="3">
    <location>
        <begin position="137"/>
        <end position="202"/>
    </location>
</feature>
<protein>
    <submittedName>
        <fullName evidence="5">Response regulator transcription factor</fullName>
    </submittedName>
</protein>
<dbReference type="Pfam" id="PF00072">
    <property type="entry name" value="Response_reg"/>
    <property type="match status" value="1"/>
</dbReference>
<dbReference type="Gene3D" id="3.40.50.2300">
    <property type="match status" value="1"/>
</dbReference>
<dbReference type="RefSeq" id="WP_368629968.1">
    <property type="nucleotide sequence ID" value="NZ_JAYWLU010000017.1"/>
</dbReference>
<dbReference type="PROSITE" id="PS50043">
    <property type="entry name" value="HTH_LUXR_2"/>
    <property type="match status" value="1"/>
</dbReference>
<dbReference type="InterPro" id="IPR000792">
    <property type="entry name" value="Tscrpt_reg_LuxR_C"/>
</dbReference>
<dbReference type="InterPro" id="IPR011006">
    <property type="entry name" value="CheY-like_superfamily"/>
</dbReference>
<dbReference type="PANTHER" id="PTHR43214:SF42">
    <property type="entry name" value="TRANSCRIPTIONAL REGULATORY PROTEIN DESR"/>
    <property type="match status" value="1"/>
</dbReference>
<dbReference type="PROSITE" id="PS50110">
    <property type="entry name" value="RESPONSE_REGULATORY"/>
    <property type="match status" value="1"/>
</dbReference>
<dbReference type="Proteomes" id="UP001558481">
    <property type="component" value="Unassembled WGS sequence"/>
</dbReference>
<organism evidence="5 6">
    <name type="scientific">Kocuria carniphila</name>
    <dbReference type="NCBI Taxonomy" id="262208"/>
    <lineage>
        <taxon>Bacteria</taxon>
        <taxon>Bacillati</taxon>
        <taxon>Actinomycetota</taxon>
        <taxon>Actinomycetes</taxon>
        <taxon>Micrococcales</taxon>
        <taxon>Micrococcaceae</taxon>
        <taxon>Kocuria</taxon>
    </lineage>
</organism>
<feature type="modified residue" description="4-aspartylphosphate" evidence="2">
    <location>
        <position position="58"/>
    </location>
</feature>
<comment type="caution">
    <text evidence="5">The sequence shown here is derived from an EMBL/GenBank/DDBJ whole genome shotgun (WGS) entry which is preliminary data.</text>
</comment>
<evidence type="ECO:0000259" key="4">
    <source>
        <dbReference type="PROSITE" id="PS50110"/>
    </source>
</evidence>
<accession>A0ABV3V7P3</accession>
<dbReference type="InterPro" id="IPR001789">
    <property type="entry name" value="Sig_transdc_resp-reg_receiver"/>
</dbReference>
<dbReference type="SMART" id="SM00448">
    <property type="entry name" value="REC"/>
    <property type="match status" value="1"/>
</dbReference>
<gene>
    <name evidence="5" type="ORF">VVR66_13860</name>
</gene>
<keyword evidence="2" id="KW-0597">Phosphoprotein</keyword>
<feature type="domain" description="Response regulatory" evidence="4">
    <location>
        <begin position="7"/>
        <end position="122"/>
    </location>
</feature>
<dbReference type="EMBL" id="JAYWLU010000017">
    <property type="protein sequence ID" value="MEX3595800.1"/>
    <property type="molecule type" value="Genomic_DNA"/>
</dbReference>
<dbReference type="Gene3D" id="1.10.10.10">
    <property type="entry name" value="Winged helix-like DNA-binding domain superfamily/Winged helix DNA-binding domain"/>
    <property type="match status" value="1"/>
</dbReference>
<keyword evidence="1" id="KW-0238">DNA-binding</keyword>
<evidence type="ECO:0000313" key="6">
    <source>
        <dbReference type="Proteomes" id="UP001558481"/>
    </source>
</evidence>
<evidence type="ECO:0000256" key="1">
    <source>
        <dbReference type="ARBA" id="ARBA00023125"/>
    </source>
</evidence>
<proteinExistence type="predicted"/>
<evidence type="ECO:0000256" key="2">
    <source>
        <dbReference type="PROSITE-ProRule" id="PRU00169"/>
    </source>
</evidence>
<dbReference type="InterPro" id="IPR039420">
    <property type="entry name" value="WalR-like"/>
</dbReference>
<keyword evidence="6" id="KW-1185">Reference proteome</keyword>
<dbReference type="InterPro" id="IPR016032">
    <property type="entry name" value="Sig_transdc_resp-reg_C-effctor"/>
</dbReference>
<evidence type="ECO:0000259" key="3">
    <source>
        <dbReference type="PROSITE" id="PS50043"/>
    </source>
</evidence>
<dbReference type="SUPFAM" id="SSF46894">
    <property type="entry name" value="C-terminal effector domain of the bipartite response regulators"/>
    <property type="match status" value="1"/>
</dbReference>